<dbReference type="GO" id="GO:0030976">
    <property type="term" value="F:thiamine pyrophosphate binding"/>
    <property type="evidence" value="ECO:0007669"/>
    <property type="project" value="InterPro"/>
</dbReference>
<dbReference type="GO" id="GO:0045333">
    <property type="term" value="P:cellular respiration"/>
    <property type="evidence" value="ECO:0007669"/>
    <property type="project" value="UniProtKB-ARBA"/>
</dbReference>
<dbReference type="SUPFAM" id="SSF52518">
    <property type="entry name" value="Thiamin diphosphate-binding fold (THDP-binding)"/>
    <property type="match status" value="1"/>
</dbReference>
<dbReference type="RefSeq" id="WP_004077712.1">
    <property type="nucleotide sequence ID" value="NZ_CM001436.1"/>
</dbReference>
<proteinExistence type="predicted"/>
<name>H1YWL4_9EURY</name>
<keyword evidence="1" id="KW-0560">Oxidoreductase</keyword>
<evidence type="ECO:0000256" key="1">
    <source>
        <dbReference type="ARBA" id="ARBA00023002"/>
    </source>
</evidence>
<dbReference type="InParanoid" id="H1YWL4"/>
<evidence type="ECO:0000259" key="2">
    <source>
        <dbReference type="Pfam" id="PF02775"/>
    </source>
</evidence>
<dbReference type="GO" id="GO:0006082">
    <property type="term" value="P:organic acid metabolic process"/>
    <property type="evidence" value="ECO:0007669"/>
    <property type="project" value="UniProtKB-ARBA"/>
</dbReference>
<dbReference type="AlphaFoldDB" id="H1YWL4"/>
<sequence>MDRNLITTEQNTWCMGCGNFSIEHSLKEVFADMADESENLNKVVLVAGIGCHGKIADYLNVNTVYSLHGRAIPFATGIKLANNNLRVICCVGDGDTYAEGLEHLIFAAKRNLDITVIVHDNRVYGLTTGQYTPTSPYHFKGRSTPVGSPERPVNPMSLMLVSGATYIARGYSGRKDHLAGLIRAGIGHKGFSYIEVLQICASYFNMTDVYEEKVKFHNNQNLSSYSGAEEIIRLWNYNGGEEIPLGEFYQVSKSVYEDEFSPFSDTDTRKNSVKEFMEKI</sequence>
<dbReference type="Pfam" id="PF02775">
    <property type="entry name" value="TPP_enzyme_C"/>
    <property type="match status" value="1"/>
</dbReference>
<organism evidence="3 4">
    <name type="scientific">Methanoplanus limicola DSM 2279</name>
    <dbReference type="NCBI Taxonomy" id="937775"/>
    <lineage>
        <taxon>Archaea</taxon>
        <taxon>Methanobacteriati</taxon>
        <taxon>Methanobacteriota</taxon>
        <taxon>Stenosarchaea group</taxon>
        <taxon>Methanomicrobia</taxon>
        <taxon>Methanomicrobiales</taxon>
        <taxon>Methanomicrobiaceae</taxon>
        <taxon>Methanoplanus</taxon>
    </lineage>
</organism>
<protein>
    <submittedName>
        <fullName evidence="3">Thiamine pyrophosphate TPP-binding domain-containing protein</fullName>
    </submittedName>
</protein>
<keyword evidence="4" id="KW-1185">Reference proteome</keyword>
<evidence type="ECO:0000313" key="4">
    <source>
        <dbReference type="Proteomes" id="UP000005741"/>
    </source>
</evidence>
<dbReference type="PANTHER" id="PTHR48084:SF4">
    <property type="entry name" value="2-OXOGLUTARATE OXIDOREDUCTASE SUBUNIT KORB"/>
    <property type="match status" value="1"/>
</dbReference>
<dbReference type="Proteomes" id="UP000005741">
    <property type="component" value="Chromosome"/>
</dbReference>
<accession>H1YWL4</accession>
<gene>
    <name evidence="3" type="ORF">Metlim_1715</name>
</gene>
<dbReference type="EMBL" id="CM001436">
    <property type="protein sequence ID" value="EHQ35816.1"/>
    <property type="molecule type" value="Genomic_DNA"/>
</dbReference>
<dbReference type="OrthoDB" id="30755at2157"/>
<dbReference type="InterPro" id="IPR011766">
    <property type="entry name" value="TPP_enzyme_TPP-bd"/>
</dbReference>
<reference evidence="3 4" key="1">
    <citation type="submission" date="2011-10" db="EMBL/GenBank/DDBJ databases">
        <title>The Improved High-Quality Draft genome of Methanoplanus limicola DSM 2279.</title>
        <authorList>
            <consortium name="US DOE Joint Genome Institute (JGI-PGF)"/>
            <person name="Lucas S."/>
            <person name="Copeland A."/>
            <person name="Lapidus A."/>
            <person name="Glavina del Rio T."/>
            <person name="Dalin E."/>
            <person name="Tice H."/>
            <person name="Bruce D."/>
            <person name="Goodwin L."/>
            <person name="Pitluck S."/>
            <person name="Peters L."/>
            <person name="Mikhailova N."/>
            <person name="Lu M."/>
            <person name="Kyrpides N."/>
            <person name="Mavromatis K."/>
            <person name="Ivanova N."/>
            <person name="Markowitz V."/>
            <person name="Cheng J.-F."/>
            <person name="Hugenholtz P."/>
            <person name="Woyke T."/>
            <person name="Wu D."/>
            <person name="Wirth R."/>
            <person name="Brambilla E.-M."/>
            <person name="Klenk H.-P."/>
            <person name="Eisen J.A."/>
        </authorList>
    </citation>
    <scope>NUCLEOTIDE SEQUENCE [LARGE SCALE GENOMIC DNA]</scope>
    <source>
        <strain evidence="3 4">DSM 2279</strain>
    </source>
</reference>
<dbReference type="STRING" id="937775.Metlim_1715"/>
<dbReference type="GO" id="GO:0044272">
    <property type="term" value="P:sulfur compound biosynthetic process"/>
    <property type="evidence" value="ECO:0007669"/>
    <property type="project" value="UniProtKB-ARBA"/>
</dbReference>
<feature type="domain" description="Thiamine pyrophosphate enzyme TPP-binding" evidence="2">
    <location>
        <begin position="49"/>
        <end position="196"/>
    </location>
</feature>
<dbReference type="CDD" id="cd03375">
    <property type="entry name" value="TPP_OGFOR"/>
    <property type="match status" value="1"/>
</dbReference>
<dbReference type="PATRIC" id="fig|937775.9.peg.1928"/>
<evidence type="ECO:0000313" key="3">
    <source>
        <dbReference type="EMBL" id="EHQ35816.1"/>
    </source>
</evidence>
<dbReference type="InterPro" id="IPR051457">
    <property type="entry name" value="2-oxoacid:Fd_oxidoreductase"/>
</dbReference>
<dbReference type="HOGENOM" id="CLU_048564_0_0_2"/>
<dbReference type="PANTHER" id="PTHR48084">
    <property type="entry name" value="2-OXOGLUTARATE OXIDOREDUCTASE SUBUNIT KORB-RELATED"/>
    <property type="match status" value="1"/>
</dbReference>
<dbReference type="InterPro" id="IPR029061">
    <property type="entry name" value="THDP-binding"/>
</dbReference>
<dbReference type="Gene3D" id="3.40.50.970">
    <property type="match status" value="1"/>
</dbReference>
<dbReference type="GO" id="GO:0016625">
    <property type="term" value="F:oxidoreductase activity, acting on the aldehyde or oxo group of donors, iron-sulfur protein as acceptor"/>
    <property type="evidence" value="ECO:0007669"/>
    <property type="project" value="UniProtKB-ARBA"/>
</dbReference>